<keyword evidence="4" id="KW-0653">Protein transport</keyword>
<keyword evidence="10" id="KW-1185">Reference proteome</keyword>
<protein>
    <recommendedName>
        <fullName evidence="2 4">GPI inositol-deacylase</fullName>
        <ecNumber evidence="4">3.1.-.-</ecNumber>
    </recommendedName>
</protein>
<dbReference type="PANTHER" id="PTHR10039:SF16">
    <property type="entry name" value="GPI INOSITOL-DEACYLASE"/>
    <property type="match status" value="1"/>
</dbReference>
<dbReference type="InterPro" id="IPR056884">
    <property type="entry name" value="NPHP3-like_N"/>
</dbReference>
<comment type="subcellular location">
    <subcellularLocation>
        <location evidence="4">Endoplasmic reticulum membrane</location>
    </subcellularLocation>
</comment>
<dbReference type="OrthoDB" id="194358at2759"/>
<organism evidence="9 10">
    <name type="scientific">Plectosphaerella cucumerina</name>
    <dbReference type="NCBI Taxonomy" id="40658"/>
    <lineage>
        <taxon>Eukaryota</taxon>
        <taxon>Fungi</taxon>
        <taxon>Dikarya</taxon>
        <taxon>Ascomycota</taxon>
        <taxon>Pezizomycotina</taxon>
        <taxon>Sordariomycetes</taxon>
        <taxon>Hypocreomycetidae</taxon>
        <taxon>Glomerellales</taxon>
        <taxon>Plectosphaerellaceae</taxon>
        <taxon>Plectosphaerella</taxon>
    </lineage>
</organism>
<dbReference type="Pfam" id="PF07819">
    <property type="entry name" value="PGAP1"/>
    <property type="match status" value="1"/>
</dbReference>
<comment type="similarity">
    <text evidence="4">Belongs to the GPI inositol-deacylase family.</text>
</comment>
<name>A0A8K0TN30_9PEZI</name>
<keyword evidence="4" id="KW-0472">Membrane</keyword>
<feature type="domain" description="GPI inositol-deacylase winged helix" evidence="7">
    <location>
        <begin position="654"/>
        <end position="735"/>
    </location>
</feature>
<evidence type="ECO:0000313" key="10">
    <source>
        <dbReference type="Proteomes" id="UP000813385"/>
    </source>
</evidence>
<comment type="function">
    <text evidence="1 4">Involved in inositol deacylation of GPI-anchored proteins which plays important roles in the quality control and ER-associated degradation of GPI-anchored proteins.</text>
</comment>
<dbReference type="InterPro" id="IPR027417">
    <property type="entry name" value="P-loop_NTPase"/>
</dbReference>
<dbReference type="Gene3D" id="3.40.50.1820">
    <property type="entry name" value="alpha/beta hydrolase"/>
    <property type="match status" value="1"/>
</dbReference>
<evidence type="ECO:0000256" key="2">
    <source>
        <dbReference type="ARBA" id="ARBA00015856"/>
    </source>
</evidence>
<dbReference type="SUPFAM" id="SSF52540">
    <property type="entry name" value="P-loop containing nucleoside triphosphate hydrolases"/>
    <property type="match status" value="1"/>
</dbReference>
<dbReference type="InterPro" id="IPR054471">
    <property type="entry name" value="GPIID_WHD"/>
</dbReference>
<sequence>MDEVTRPRKRSLANLLTRSDRQSSGQGGSVASDVSSASVASADKGDLGLTTLYTPKNPSATVADIIFIHGLGGGSRKTWSYSADDYHCWPQSWLSSDPDFEDVRLHVFGYQADWVERRQSALNINDFAQYLLGEIKNNPSIRRDTTSLILVGHSMGGCVAKKTYILARQDPACEQLAGRIHSMFFLGTPHRGADLALILDNILTLAWGRKPFVTDLLPNSNALTEINDVFRHYALDLNIWSFYETLPVKTILLNKIIVGKLSSTLGYPREEIAAMNADHRYVCKFESPTDPNYRQLRNALHTAVDRIKGSSAEEDLEQLSSKTETLAITADGASTTRLLSFLGLLHDLDVDSAAQTPAAPDSGDWLTNKRFYSSWVDGIGPRILWLTGLPGCGKSVLSQHVARRLKCSEMLSCYFAFSFANKTMATLRDFLRAIAYQSAMQDAFVRTRFLKMAEETVAWDKSDEKSIWRRLFVGVVFQSPLISRHVWVIDGIDQCPNINTLFTKFLSTIPPALRVFATSRSSGSITQGLAILGSCVCTHAISADDTSDDIRLFIESKLLDTGCFDSKVEGDVIRDKILRKSQGSFLLAKLVTQQVQNAWTRQQMESILQQIPSFDNVNHHILAILEPDPHKKMLATLDNTYHRILKSIELDPHKKMLARSILTWVSLASRPLTVDELRFAIQLDVNQTIQNVAKSIPSLCGQLVHVDGENRVQMMHATMRQFLLSKDLDSDLAVQRAPANTRLALLLVRYLSGIHAQRSPLATSTSARSAIESSSDSGLLAYATSFFSDHIYSSTSEDDALMGEICSFLKSRNVLSWIERIARAQDFSILTRTATNLRGYMRRRVKYLPPIDPHVQLVNGWVIDLMRVAAKFQLQLAACPSAIYQLIPPCVPHTRTSRGLSPVTLGSLLWS</sequence>
<dbReference type="AlphaFoldDB" id="A0A8K0TN30"/>
<dbReference type="EMBL" id="JAGPXD010000002">
    <property type="protein sequence ID" value="KAH7367562.1"/>
    <property type="molecule type" value="Genomic_DNA"/>
</dbReference>
<dbReference type="PANTHER" id="PTHR10039">
    <property type="entry name" value="AMELOGENIN"/>
    <property type="match status" value="1"/>
</dbReference>
<dbReference type="GO" id="GO:0005789">
    <property type="term" value="C:endoplasmic reticulum membrane"/>
    <property type="evidence" value="ECO:0007669"/>
    <property type="project" value="UniProtKB-SubCell"/>
</dbReference>
<evidence type="ECO:0000256" key="4">
    <source>
        <dbReference type="RuleBase" id="RU365011"/>
    </source>
</evidence>
<evidence type="ECO:0000259" key="6">
    <source>
        <dbReference type="Pfam" id="PF07819"/>
    </source>
</evidence>
<proteinExistence type="inferred from homology"/>
<evidence type="ECO:0000256" key="1">
    <source>
        <dbReference type="ARBA" id="ARBA00003496"/>
    </source>
</evidence>
<reference evidence="9" key="1">
    <citation type="journal article" date="2021" name="Nat. Commun.">
        <title>Genetic determinants of endophytism in the Arabidopsis root mycobiome.</title>
        <authorList>
            <person name="Mesny F."/>
            <person name="Miyauchi S."/>
            <person name="Thiergart T."/>
            <person name="Pickel B."/>
            <person name="Atanasova L."/>
            <person name="Karlsson M."/>
            <person name="Huettel B."/>
            <person name="Barry K.W."/>
            <person name="Haridas S."/>
            <person name="Chen C."/>
            <person name="Bauer D."/>
            <person name="Andreopoulos W."/>
            <person name="Pangilinan J."/>
            <person name="LaButti K."/>
            <person name="Riley R."/>
            <person name="Lipzen A."/>
            <person name="Clum A."/>
            <person name="Drula E."/>
            <person name="Henrissat B."/>
            <person name="Kohler A."/>
            <person name="Grigoriev I.V."/>
            <person name="Martin F.M."/>
            <person name="Hacquard S."/>
        </authorList>
    </citation>
    <scope>NUCLEOTIDE SEQUENCE</scope>
    <source>
        <strain evidence="9">MPI-CAGE-AT-0016</strain>
    </source>
</reference>
<dbReference type="EC" id="3.1.-.-" evidence="4"/>
<dbReference type="GO" id="GO:0015031">
    <property type="term" value="P:protein transport"/>
    <property type="evidence" value="ECO:0007669"/>
    <property type="project" value="UniProtKB-KW"/>
</dbReference>
<dbReference type="Gene3D" id="3.40.50.300">
    <property type="entry name" value="P-loop containing nucleotide triphosphate hydrolases"/>
    <property type="match status" value="1"/>
</dbReference>
<keyword evidence="4" id="KW-0378">Hydrolase</keyword>
<dbReference type="InterPro" id="IPR012908">
    <property type="entry name" value="PGAP1-ab_dom-like"/>
</dbReference>
<evidence type="ECO:0000256" key="5">
    <source>
        <dbReference type="SAM" id="MobiDB-lite"/>
    </source>
</evidence>
<gene>
    <name evidence="9" type="ORF">B0T11DRAFT_55130</name>
</gene>
<feature type="domain" description="Nephrocystin 3-like N-terminal" evidence="8">
    <location>
        <begin position="362"/>
        <end position="520"/>
    </location>
</feature>
<evidence type="ECO:0000256" key="3">
    <source>
        <dbReference type="ARBA" id="ARBA00022737"/>
    </source>
</evidence>
<dbReference type="Pfam" id="PF22939">
    <property type="entry name" value="WHD_GPIID"/>
    <property type="match status" value="1"/>
</dbReference>
<evidence type="ECO:0000313" key="9">
    <source>
        <dbReference type="EMBL" id="KAH7367562.1"/>
    </source>
</evidence>
<keyword evidence="4" id="KW-0813">Transport</keyword>
<feature type="region of interest" description="Disordered" evidence="5">
    <location>
        <begin position="1"/>
        <end position="35"/>
    </location>
</feature>
<feature type="domain" description="GPI inositol-deacylase PGAP1-like alpha/beta" evidence="6">
    <location>
        <begin position="65"/>
        <end position="195"/>
    </location>
</feature>
<comment type="caution">
    <text evidence="9">The sequence shown here is derived from an EMBL/GenBank/DDBJ whole genome shotgun (WGS) entry which is preliminary data.</text>
</comment>
<evidence type="ECO:0000259" key="8">
    <source>
        <dbReference type="Pfam" id="PF24883"/>
    </source>
</evidence>
<dbReference type="SUPFAM" id="SSF53474">
    <property type="entry name" value="alpha/beta-Hydrolases"/>
    <property type="match status" value="1"/>
</dbReference>
<dbReference type="GO" id="GO:0016788">
    <property type="term" value="F:hydrolase activity, acting on ester bonds"/>
    <property type="evidence" value="ECO:0007669"/>
    <property type="project" value="InterPro"/>
</dbReference>
<dbReference type="Proteomes" id="UP000813385">
    <property type="component" value="Unassembled WGS sequence"/>
</dbReference>
<keyword evidence="4" id="KW-0256">Endoplasmic reticulum</keyword>
<evidence type="ECO:0000259" key="7">
    <source>
        <dbReference type="Pfam" id="PF22939"/>
    </source>
</evidence>
<accession>A0A8K0TN30</accession>
<dbReference type="Pfam" id="PF24883">
    <property type="entry name" value="NPHP3_N"/>
    <property type="match status" value="1"/>
</dbReference>
<keyword evidence="3" id="KW-0677">Repeat</keyword>
<dbReference type="InterPro" id="IPR029058">
    <property type="entry name" value="AB_hydrolase_fold"/>
</dbReference>